<evidence type="ECO:0000259" key="1">
    <source>
        <dbReference type="Pfam" id="PF12770"/>
    </source>
</evidence>
<accession>A0ABN1FLU8</accession>
<evidence type="ECO:0000313" key="2">
    <source>
        <dbReference type="EMBL" id="GAA0593542.1"/>
    </source>
</evidence>
<dbReference type="Pfam" id="PF12770">
    <property type="entry name" value="CHAT"/>
    <property type="match status" value="1"/>
</dbReference>
<dbReference type="InterPro" id="IPR024983">
    <property type="entry name" value="CHAT_dom"/>
</dbReference>
<dbReference type="Proteomes" id="UP001500668">
    <property type="component" value="Unassembled WGS sequence"/>
</dbReference>
<sequence>MPRSLTTHVVQDPSDGFRFLPHLETEPPDLRVSFDVLGGGRIRARMSGASVAALQGTEHKADLSVRPEDVHSAAARLRAHWQRRFVDFQPVDSQGRDLPGRHRPYATAADLSAESEEHLCGRVADLARAGESLLFDTLLGGDDVQTEMFRSYLRSALSQEGLRVRFDSDLQLPWPMLCTSGEATPSTAELDGLFARFLGHRHQIEHTGAAYAWLGPARTAPPRPTVSLNHDPGVGRATRAKEVASVLAEGTQCTVRTTYDELVRDFARPDLDEQLTYFWCHGDFIPNEPEPPILAIRLTDGTPFDGYSVRELRAAHRHSRFRPLVLLNACHTGVAAANADRAFLGRMLIDHGAEGVLGPHIAMPQAFAAEYALAFVTRYLRGTATAGRITNDLARHFAARYRNPLGLAYGLYSGMDARLDRAPGGGA</sequence>
<evidence type="ECO:0000313" key="3">
    <source>
        <dbReference type="Proteomes" id="UP001500668"/>
    </source>
</evidence>
<protein>
    <recommendedName>
        <fullName evidence="1">CHAT domain-containing protein</fullName>
    </recommendedName>
</protein>
<reference evidence="2 3" key="1">
    <citation type="journal article" date="2019" name="Int. J. Syst. Evol. Microbiol.">
        <title>The Global Catalogue of Microorganisms (GCM) 10K type strain sequencing project: providing services to taxonomists for standard genome sequencing and annotation.</title>
        <authorList>
            <consortium name="The Broad Institute Genomics Platform"/>
            <consortium name="The Broad Institute Genome Sequencing Center for Infectious Disease"/>
            <person name="Wu L."/>
            <person name="Ma J."/>
        </authorList>
    </citation>
    <scope>NUCLEOTIDE SEQUENCE [LARGE SCALE GENOMIC DNA]</scope>
    <source>
        <strain evidence="2 3">JCM 5067</strain>
    </source>
</reference>
<dbReference type="RefSeq" id="WP_344073208.1">
    <property type="nucleotide sequence ID" value="NZ_BAAACA010000014.1"/>
</dbReference>
<dbReference type="EMBL" id="BAAACA010000014">
    <property type="protein sequence ID" value="GAA0593542.1"/>
    <property type="molecule type" value="Genomic_DNA"/>
</dbReference>
<proteinExistence type="predicted"/>
<feature type="domain" description="CHAT" evidence="1">
    <location>
        <begin position="272"/>
        <end position="382"/>
    </location>
</feature>
<keyword evidence="3" id="KW-1185">Reference proteome</keyword>
<gene>
    <name evidence="2" type="ORF">GCM10010394_23600</name>
</gene>
<name>A0ABN1FLU8_9ACTN</name>
<organism evidence="2 3">
    <name type="scientific">Streptomyces crystallinus</name>
    <dbReference type="NCBI Taxonomy" id="68191"/>
    <lineage>
        <taxon>Bacteria</taxon>
        <taxon>Bacillati</taxon>
        <taxon>Actinomycetota</taxon>
        <taxon>Actinomycetes</taxon>
        <taxon>Kitasatosporales</taxon>
        <taxon>Streptomycetaceae</taxon>
        <taxon>Streptomyces</taxon>
    </lineage>
</organism>
<comment type="caution">
    <text evidence="2">The sequence shown here is derived from an EMBL/GenBank/DDBJ whole genome shotgun (WGS) entry which is preliminary data.</text>
</comment>